<dbReference type="Proteomes" id="UP001499895">
    <property type="component" value="Unassembled WGS sequence"/>
</dbReference>
<dbReference type="EMBL" id="BAAAHB010000027">
    <property type="protein sequence ID" value="GAA0465086.1"/>
    <property type="molecule type" value="Genomic_DNA"/>
</dbReference>
<evidence type="ECO:0000313" key="3">
    <source>
        <dbReference type="Proteomes" id="UP001499895"/>
    </source>
</evidence>
<sequence length="71" mass="6644">MAMGPCGGRGGAGGGVGGSGGPTGYCIRWHSVSYGRLARGEEVSPTPPLPVTGGSAPGPGAGQADFSLSGA</sequence>
<keyword evidence="3" id="KW-1185">Reference proteome</keyword>
<proteinExistence type="predicted"/>
<name>A0ABP3JZ04_9ACTN</name>
<feature type="region of interest" description="Disordered" evidence="1">
    <location>
        <begin position="38"/>
        <end position="71"/>
    </location>
</feature>
<gene>
    <name evidence="2" type="ORF">GCM10009544_29280</name>
</gene>
<accession>A0ABP3JZ04</accession>
<comment type="caution">
    <text evidence="2">The sequence shown here is derived from an EMBL/GenBank/DDBJ whole genome shotgun (WGS) entry which is preliminary data.</text>
</comment>
<evidence type="ECO:0000256" key="1">
    <source>
        <dbReference type="SAM" id="MobiDB-lite"/>
    </source>
</evidence>
<organism evidence="2 3">
    <name type="scientific">Streptomyces stramineus</name>
    <dbReference type="NCBI Taxonomy" id="173861"/>
    <lineage>
        <taxon>Bacteria</taxon>
        <taxon>Bacillati</taxon>
        <taxon>Actinomycetota</taxon>
        <taxon>Actinomycetes</taxon>
        <taxon>Kitasatosporales</taxon>
        <taxon>Streptomycetaceae</taxon>
        <taxon>Streptomyces</taxon>
    </lineage>
</organism>
<reference evidence="3" key="1">
    <citation type="journal article" date="2019" name="Int. J. Syst. Evol. Microbiol.">
        <title>The Global Catalogue of Microorganisms (GCM) 10K type strain sequencing project: providing services to taxonomists for standard genome sequencing and annotation.</title>
        <authorList>
            <consortium name="The Broad Institute Genomics Platform"/>
            <consortium name="The Broad Institute Genome Sequencing Center for Infectious Disease"/>
            <person name="Wu L."/>
            <person name="Ma J."/>
        </authorList>
    </citation>
    <scope>NUCLEOTIDE SEQUENCE [LARGE SCALE GENOMIC DNA]</scope>
    <source>
        <strain evidence="3">JCM 10649</strain>
    </source>
</reference>
<evidence type="ECO:0000313" key="2">
    <source>
        <dbReference type="EMBL" id="GAA0465086.1"/>
    </source>
</evidence>
<protein>
    <submittedName>
        <fullName evidence="2">Uncharacterized protein</fullName>
    </submittedName>
</protein>